<sequence length="532" mass="56879">MSDVFAWGDTVARSESGGIPFLLYEPRRTRLPQLLEDAARWGSRPHLVQGDRRLSFTDVLSAIDVVGEHLRSLGVAAGDRILILAVNSPEWIVSLWAGLSIGAIVAPGNGWWSEEEVVHALDLTEPSLVIGDAKRLAKVPAGVATIDVDELRPMIDAAVTAGRSLQVPARVLEGDENDPALIVFTAGTTGLPKGATLAHRSWIATMHQSLAVSRRLPHTVDESTPGFVSLLTGPLFHIGGLQALGLALIGGGTLVFLEGKFDPGQVLEVIEREKVEVWGAIPTMTIRVLEHPSLPSRDLSSMRSIPLGGAPVSPELLERLQTAFPNTRRRVNNVYGMTETSGTLARASTKTIEEFPGTTGYPLPAVDLVIASPDDDGVGEILARTPGQMLGYWRDPAATAETIDAEGFVHSGDLGKLVDGRLYVTGRAKDVVIRGGENIAAPHVEAALHQHPDVADVAVVGLPHPDLGEEVAAAVLLRPGATAGPDELGAWARERIASFAVPTRWWFSEEPLPMTDAGKADKKRLRVIFPES</sequence>
<feature type="domain" description="AMP-binding enzyme C-terminal" evidence="4">
    <location>
        <begin position="444"/>
        <end position="519"/>
    </location>
</feature>
<dbReference type="SUPFAM" id="SSF56801">
    <property type="entry name" value="Acetyl-CoA synthetase-like"/>
    <property type="match status" value="1"/>
</dbReference>
<protein>
    <submittedName>
        <fullName evidence="5">3-[(3aS,4S,7aS)-7a-methyl-1, 5-dioxo-octahydro-1H-inden-4-yl]propanoyl:CoA ligase</fullName>
        <ecNumber evidence="5">6.2.1.41</ecNumber>
    </submittedName>
</protein>
<dbReference type="InterPro" id="IPR042099">
    <property type="entry name" value="ANL_N_sf"/>
</dbReference>
<dbReference type="Pfam" id="PF00501">
    <property type="entry name" value="AMP-binding"/>
    <property type="match status" value="1"/>
</dbReference>
<dbReference type="Gene3D" id="3.30.300.30">
    <property type="match status" value="1"/>
</dbReference>
<dbReference type="GO" id="GO:0031956">
    <property type="term" value="F:medium-chain fatty acid-CoA ligase activity"/>
    <property type="evidence" value="ECO:0007669"/>
    <property type="project" value="TreeGrafter"/>
</dbReference>
<name>A0AAU7AQQ1_9ACTN</name>
<dbReference type="KEGG" id="parq:DSM112329_00846"/>
<evidence type="ECO:0000259" key="4">
    <source>
        <dbReference type="Pfam" id="PF13193"/>
    </source>
</evidence>
<dbReference type="Pfam" id="PF13193">
    <property type="entry name" value="AMP-binding_C"/>
    <property type="match status" value="1"/>
</dbReference>
<reference evidence="5" key="1">
    <citation type="submission" date="2022-12" db="EMBL/GenBank/DDBJ databases">
        <title>Paraconexibacter alkalitolerans sp. nov. and Baekduia alba sp. nov., isolated from soil and emended description of the genera Paraconexibacter (Chun et al., 2020) and Baekduia (An et al., 2020).</title>
        <authorList>
            <person name="Vieira S."/>
            <person name="Huber K.J."/>
            <person name="Geppert A."/>
            <person name="Wolf J."/>
            <person name="Neumann-Schaal M."/>
            <person name="Muesken M."/>
            <person name="Overmann J."/>
        </authorList>
    </citation>
    <scope>NUCLEOTIDE SEQUENCE</scope>
    <source>
        <strain evidence="5">AEG42_29</strain>
    </source>
</reference>
<accession>A0AAU7AQQ1</accession>
<evidence type="ECO:0000256" key="2">
    <source>
        <dbReference type="ARBA" id="ARBA00022598"/>
    </source>
</evidence>
<evidence type="ECO:0000313" key="5">
    <source>
        <dbReference type="EMBL" id="XAY04020.1"/>
    </source>
</evidence>
<proteinExistence type="inferred from homology"/>
<comment type="similarity">
    <text evidence="1">Belongs to the ATP-dependent AMP-binding enzyme family.</text>
</comment>
<dbReference type="EC" id="6.2.1.41" evidence="5"/>
<dbReference type="InterPro" id="IPR025110">
    <property type="entry name" value="AMP-bd_C"/>
</dbReference>
<evidence type="ECO:0000259" key="3">
    <source>
        <dbReference type="Pfam" id="PF00501"/>
    </source>
</evidence>
<dbReference type="AlphaFoldDB" id="A0AAU7AQQ1"/>
<dbReference type="GO" id="GO:0006631">
    <property type="term" value="P:fatty acid metabolic process"/>
    <property type="evidence" value="ECO:0007669"/>
    <property type="project" value="TreeGrafter"/>
</dbReference>
<organism evidence="5">
    <name type="scientific">Paraconexibacter sp. AEG42_29</name>
    <dbReference type="NCBI Taxonomy" id="2997339"/>
    <lineage>
        <taxon>Bacteria</taxon>
        <taxon>Bacillati</taxon>
        <taxon>Actinomycetota</taxon>
        <taxon>Thermoleophilia</taxon>
        <taxon>Solirubrobacterales</taxon>
        <taxon>Paraconexibacteraceae</taxon>
        <taxon>Paraconexibacter</taxon>
    </lineage>
</organism>
<gene>
    <name evidence="5" type="primary">fadD3_1</name>
    <name evidence="5" type="ORF">DSM112329_00846</name>
</gene>
<dbReference type="InterPro" id="IPR000873">
    <property type="entry name" value="AMP-dep_synth/lig_dom"/>
</dbReference>
<dbReference type="PANTHER" id="PTHR43201:SF5">
    <property type="entry name" value="MEDIUM-CHAIN ACYL-COA LIGASE ACSF2, MITOCHONDRIAL"/>
    <property type="match status" value="1"/>
</dbReference>
<keyword evidence="2 5" id="KW-0436">Ligase</keyword>
<evidence type="ECO:0000256" key="1">
    <source>
        <dbReference type="ARBA" id="ARBA00006432"/>
    </source>
</evidence>
<dbReference type="PANTHER" id="PTHR43201">
    <property type="entry name" value="ACYL-COA SYNTHETASE"/>
    <property type="match status" value="1"/>
</dbReference>
<dbReference type="InterPro" id="IPR045851">
    <property type="entry name" value="AMP-bd_C_sf"/>
</dbReference>
<dbReference type="RefSeq" id="WP_354700566.1">
    <property type="nucleotide sequence ID" value="NZ_CP114014.1"/>
</dbReference>
<feature type="domain" description="AMP-dependent synthetase/ligase" evidence="3">
    <location>
        <begin position="36"/>
        <end position="393"/>
    </location>
</feature>
<dbReference type="Gene3D" id="3.40.50.12780">
    <property type="entry name" value="N-terminal domain of ligase-like"/>
    <property type="match status" value="1"/>
</dbReference>
<dbReference type="PROSITE" id="PS00455">
    <property type="entry name" value="AMP_BINDING"/>
    <property type="match status" value="1"/>
</dbReference>
<dbReference type="InterPro" id="IPR020845">
    <property type="entry name" value="AMP-binding_CS"/>
</dbReference>
<dbReference type="EMBL" id="CP114014">
    <property type="protein sequence ID" value="XAY04020.1"/>
    <property type="molecule type" value="Genomic_DNA"/>
</dbReference>